<keyword evidence="2" id="KW-0472">Membrane</keyword>
<reference evidence="4 5" key="1">
    <citation type="journal article" date="2015" name="Microbiome">
        <title>Genomic resolution of linkages in carbon, nitrogen, and sulfur cycling among widespread estuary sediment bacteria.</title>
        <authorList>
            <person name="Baker B.J."/>
            <person name="Lazar C.S."/>
            <person name="Teske A.P."/>
            <person name="Dick G.J."/>
        </authorList>
    </citation>
    <scope>NUCLEOTIDE SEQUENCE [LARGE SCALE GENOMIC DNA]</scope>
    <source>
        <strain evidence="4">DG_54_3</strain>
    </source>
</reference>
<dbReference type="InterPro" id="IPR052336">
    <property type="entry name" value="MlaD_Phospholipid_Transporter"/>
</dbReference>
<sequence length="436" mass="49666">MKREVRIGIFIGIALLILATFIFIVGDITVLFRKPGYVLYSLFDSTAGLEKRAVVRLAGVKVGYVKDIRLKESRAEVVLVIDADVKIPRDSKATVASLGLVGEKYVEIFPGNERDFYQPEETIGGLPSASLDQIGTMLLSIGGEVQELSKSLKNILGEEESQANFRNALQNLSSFTADLKDFLGENRNSLDQVIGNSSRAVQNFDQGVKEVSDKLEELIFLLKDIAEENREEIKINLKRIKELVQQTEKSLKLLNDSLKKINKGEGTLGKLIHQPDLYDKAEKAVDETREILQPLSRLRYDVGLRTDYYPESEWLKGYLSLILWPDSTKFFLAEIVRDPWQDKFTYSAQAGVRWGDFVPRAGIIESSFGAGVDYYLAQDRLRLSLESFSLNRRPRPHFRFWTQYALYKYFYLVLGVDDFTLASTREVFFGLSFRFQ</sequence>
<comment type="caution">
    <text evidence="4">The sequence shown here is derived from an EMBL/GenBank/DDBJ whole genome shotgun (WGS) entry which is preliminary data.</text>
</comment>
<keyword evidence="1" id="KW-0175">Coiled coil</keyword>
<gene>
    <name evidence="4" type="ORF">AMJ44_00430</name>
</gene>
<organism evidence="4 5">
    <name type="scientific">candidate division WOR-1 bacterium DG_54_3</name>
    <dbReference type="NCBI Taxonomy" id="1703775"/>
    <lineage>
        <taxon>Bacteria</taxon>
        <taxon>Bacillati</taxon>
        <taxon>Saganbacteria</taxon>
    </lineage>
</organism>
<evidence type="ECO:0000259" key="3">
    <source>
        <dbReference type="Pfam" id="PF02470"/>
    </source>
</evidence>
<accession>A0A0S7Y628</accession>
<feature type="transmembrane region" description="Helical" evidence="2">
    <location>
        <begin position="7"/>
        <end position="32"/>
    </location>
</feature>
<dbReference type="PANTHER" id="PTHR33371:SF4">
    <property type="entry name" value="INTERMEMBRANE PHOSPHOLIPID TRANSPORT SYSTEM BINDING PROTEIN MLAD"/>
    <property type="match status" value="1"/>
</dbReference>
<dbReference type="Pfam" id="PF02470">
    <property type="entry name" value="MlaD"/>
    <property type="match status" value="1"/>
</dbReference>
<name>A0A0S7Y628_UNCSA</name>
<dbReference type="EMBL" id="LIZX01000004">
    <property type="protein sequence ID" value="KPJ70215.1"/>
    <property type="molecule type" value="Genomic_DNA"/>
</dbReference>
<keyword evidence="2" id="KW-0812">Transmembrane</keyword>
<evidence type="ECO:0000256" key="1">
    <source>
        <dbReference type="SAM" id="Coils"/>
    </source>
</evidence>
<dbReference type="PANTHER" id="PTHR33371">
    <property type="entry name" value="INTERMEMBRANE PHOSPHOLIPID TRANSPORT SYSTEM BINDING PROTEIN MLAD-RELATED"/>
    <property type="match status" value="1"/>
</dbReference>
<proteinExistence type="predicted"/>
<keyword evidence="2" id="KW-1133">Transmembrane helix</keyword>
<dbReference type="PATRIC" id="fig|1703775.3.peg.71"/>
<dbReference type="Proteomes" id="UP000051861">
    <property type="component" value="Unassembled WGS sequence"/>
</dbReference>
<protein>
    <recommendedName>
        <fullName evidence="3">Mce/MlaD domain-containing protein</fullName>
    </recommendedName>
</protein>
<evidence type="ECO:0000256" key="2">
    <source>
        <dbReference type="SAM" id="Phobius"/>
    </source>
</evidence>
<feature type="coiled-coil region" evidence="1">
    <location>
        <begin position="223"/>
        <end position="257"/>
    </location>
</feature>
<evidence type="ECO:0000313" key="5">
    <source>
        <dbReference type="Proteomes" id="UP000051861"/>
    </source>
</evidence>
<evidence type="ECO:0000313" key="4">
    <source>
        <dbReference type="EMBL" id="KPJ70215.1"/>
    </source>
</evidence>
<dbReference type="AlphaFoldDB" id="A0A0S7Y628"/>
<feature type="domain" description="Mce/MlaD" evidence="3">
    <location>
        <begin position="36"/>
        <end position="111"/>
    </location>
</feature>
<dbReference type="InterPro" id="IPR003399">
    <property type="entry name" value="Mce/MlaD"/>
</dbReference>